<keyword evidence="12" id="KW-1185">Reference proteome</keyword>
<organism evidence="11 12">
    <name type="scientific">Agromyces humatus</name>
    <dbReference type="NCBI Taxonomy" id="279573"/>
    <lineage>
        <taxon>Bacteria</taxon>
        <taxon>Bacillati</taxon>
        <taxon>Actinomycetota</taxon>
        <taxon>Actinomycetes</taxon>
        <taxon>Micrococcales</taxon>
        <taxon>Microbacteriaceae</taxon>
        <taxon>Agromyces</taxon>
    </lineage>
</organism>
<dbReference type="PANTHER" id="PTHR32282:SF33">
    <property type="entry name" value="PEPTIDOGLYCAN GLYCOSYLTRANSFERASE"/>
    <property type="match status" value="1"/>
</dbReference>
<keyword evidence="1" id="KW-0121">Carboxypeptidase</keyword>
<dbReference type="Gene3D" id="3.30.10.20">
    <property type="match status" value="2"/>
</dbReference>
<evidence type="ECO:0000256" key="8">
    <source>
        <dbReference type="ARBA" id="ARBA00049902"/>
    </source>
</evidence>
<keyword evidence="5" id="KW-0378">Hydrolase</keyword>
<evidence type="ECO:0000259" key="10">
    <source>
        <dbReference type="PROSITE" id="PS51178"/>
    </source>
</evidence>
<keyword evidence="2" id="KW-0645">Protease</keyword>
<dbReference type="Pfam" id="PF00912">
    <property type="entry name" value="Transgly"/>
    <property type="match status" value="1"/>
</dbReference>
<dbReference type="PANTHER" id="PTHR32282">
    <property type="entry name" value="BINDING PROTEIN TRANSPEPTIDASE, PUTATIVE-RELATED"/>
    <property type="match status" value="1"/>
</dbReference>
<dbReference type="Pfam" id="PF03793">
    <property type="entry name" value="PASTA"/>
    <property type="match status" value="2"/>
</dbReference>
<dbReference type="CDD" id="cd06577">
    <property type="entry name" value="PASTA_pknB"/>
    <property type="match status" value="2"/>
</dbReference>
<dbReference type="InterPro" id="IPR012338">
    <property type="entry name" value="Beta-lactam/transpept-like"/>
</dbReference>
<sequence length="877" mass="92353">MSDVGAGILGFVGMSALAGVLVTAAVTPALAVTGMAANNSITMFENLPGYLEPGELAQKSTIYAVKSDGNASPMASFYDENREEVALEYVSQYLKDAAIAGEDPRFYDHGGVDIAGTVRGALNTVVAGDTQGGSSITQQYVKNVLVNNDMAKAKTEEERIAAWEQHTETTVDRKLKEMRYAITLEKEVSKDEILQGYLNIAAFGGTVYGVQTAAQYYFQTNAKDITLPQAASLIAIVNNPEKFRLDYPESEKNGAATVIDGETVPYAANKDRRDYILGEMLREKKITQEEHDAAVATPVQPVITEPVTGCQAAPVYAFFCDYVTWEIKNKFDDPATEDVDEGAKMLKQGGLDIYTTIDMDLQNEATTALNENVPKTAEGIDIGGSVVSVEVATGRILAMAQNKDYSSDPTVLDTGNNYSAVNYNARHNYGGSSGFQPGSTFKVFTLGEWLNEGHSVNESVDSRKRSNWGTFNDSCNGPVNVDGWDPRNDGGEQGGYWSALQNTVNSYNTGFVAMAKQLDLCGIKKTATALMSDGRADGGELGTPSSEPSWTFQPSAVLGTEEVAPLAMATAFAAIAGKGVSCTPIAIDKITDAEGEPIAAPASECTQAVTAEVAAGMDYAMQRVMTSGTGSSSLYKMDTQGTPMIGKTGTTDNAEATWMSGASTRVATVVGVYNVTGHVNLRDTYFDAGEAAVLRHNIWPRVMDVANSKYPGESFPEPPQNLLFAPQVSVPDVLGLSPEAAQKALEDAGFGWTMDGDVDSAQPKGTIGAQNPSGTASRGAVISLQVSRGNGASVPDVTGQPADQAEAALTAAGFRVDRREEDTTDPAQVGVVISQSPGAGENAKRGDKVTITVGRLGAGNGNGDGGGPGDGNAPEEG</sequence>
<comment type="catalytic activity">
    <reaction evidence="8">
        <text>[GlcNAc-(1-&gt;4)-Mur2Ac(oyl-L-Ala-gamma-D-Glu-L-Lys-D-Ala-D-Ala)](n)-di-trans,octa-cis-undecaprenyl diphosphate + beta-D-GlcNAc-(1-&gt;4)-Mur2Ac(oyl-L-Ala-gamma-D-Glu-L-Lys-D-Ala-D-Ala)-di-trans,octa-cis-undecaprenyl diphosphate = [GlcNAc-(1-&gt;4)-Mur2Ac(oyl-L-Ala-gamma-D-Glu-L-Lys-D-Ala-D-Ala)](n+1)-di-trans,octa-cis-undecaprenyl diphosphate + di-trans,octa-cis-undecaprenyl diphosphate + H(+)</text>
        <dbReference type="Rhea" id="RHEA:23708"/>
        <dbReference type="Rhea" id="RHEA-COMP:9602"/>
        <dbReference type="Rhea" id="RHEA-COMP:9603"/>
        <dbReference type="ChEBI" id="CHEBI:15378"/>
        <dbReference type="ChEBI" id="CHEBI:58405"/>
        <dbReference type="ChEBI" id="CHEBI:60033"/>
        <dbReference type="ChEBI" id="CHEBI:78435"/>
        <dbReference type="EC" id="2.4.99.28"/>
    </reaction>
</comment>
<evidence type="ECO:0000256" key="3">
    <source>
        <dbReference type="ARBA" id="ARBA00022676"/>
    </source>
</evidence>
<dbReference type="InterPro" id="IPR005543">
    <property type="entry name" value="PASTA_dom"/>
</dbReference>
<dbReference type="Proteomes" id="UP001500506">
    <property type="component" value="Unassembled WGS sequence"/>
</dbReference>
<name>A0ABN2K8P9_9MICO</name>
<evidence type="ECO:0000256" key="7">
    <source>
        <dbReference type="ARBA" id="ARBA00034000"/>
    </source>
</evidence>
<feature type="domain" description="PASTA" evidence="10">
    <location>
        <begin position="791"/>
        <end position="855"/>
    </location>
</feature>
<dbReference type="InterPro" id="IPR001460">
    <property type="entry name" value="PCN-bd_Tpept"/>
</dbReference>
<dbReference type="EMBL" id="BAAANH010000001">
    <property type="protein sequence ID" value="GAA1750646.1"/>
    <property type="molecule type" value="Genomic_DNA"/>
</dbReference>
<dbReference type="InterPro" id="IPR023346">
    <property type="entry name" value="Lysozyme-like_dom_sf"/>
</dbReference>
<reference evidence="11 12" key="1">
    <citation type="journal article" date="2019" name="Int. J. Syst. Evol. Microbiol.">
        <title>The Global Catalogue of Microorganisms (GCM) 10K type strain sequencing project: providing services to taxonomists for standard genome sequencing and annotation.</title>
        <authorList>
            <consortium name="The Broad Institute Genomics Platform"/>
            <consortium name="The Broad Institute Genome Sequencing Center for Infectious Disease"/>
            <person name="Wu L."/>
            <person name="Ma J."/>
        </authorList>
    </citation>
    <scope>NUCLEOTIDE SEQUENCE [LARGE SCALE GENOMIC DNA]</scope>
    <source>
        <strain evidence="11 12">JCM 14319</strain>
    </source>
</reference>
<dbReference type="Gene3D" id="1.10.3810.10">
    <property type="entry name" value="Biosynthetic peptidoglycan transglycosylase-like"/>
    <property type="match status" value="1"/>
</dbReference>
<protein>
    <submittedName>
        <fullName evidence="11">Transglycosylase domain-containing protein</fullName>
    </submittedName>
</protein>
<evidence type="ECO:0000256" key="2">
    <source>
        <dbReference type="ARBA" id="ARBA00022670"/>
    </source>
</evidence>
<proteinExistence type="predicted"/>
<dbReference type="SMART" id="SM00740">
    <property type="entry name" value="PASTA"/>
    <property type="match status" value="2"/>
</dbReference>
<evidence type="ECO:0000256" key="6">
    <source>
        <dbReference type="ARBA" id="ARBA00023268"/>
    </source>
</evidence>
<evidence type="ECO:0000256" key="9">
    <source>
        <dbReference type="SAM" id="MobiDB-lite"/>
    </source>
</evidence>
<evidence type="ECO:0000313" key="11">
    <source>
        <dbReference type="EMBL" id="GAA1750646.1"/>
    </source>
</evidence>
<comment type="catalytic activity">
    <reaction evidence="7">
        <text>Preferential cleavage: (Ac)2-L-Lys-D-Ala-|-D-Ala. Also transpeptidation of peptidyl-alanyl moieties that are N-acyl substituents of D-alanine.</text>
        <dbReference type="EC" id="3.4.16.4"/>
    </reaction>
</comment>
<evidence type="ECO:0000313" key="12">
    <source>
        <dbReference type="Proteomes" id="UP001500506"/>
    </source>
</evidence>
<dbReference type="SUPFAM" id="SSF56601">
    <property type="entry name" value="beta-lactamase/transpeptidase-like"/>
    <property type="match status" value="1"/>
</dbReference>
<evidence type="ECO:0000256" key="4">
    <source>
        <dbReference type="ARBA" id="ARBA00022679"/>
    </source>
</evidence>
<gene>
    <name evidence="11" type="ORF">GCM10009747_05010</name>
</gene>
<dbReference type="SUPFAM" id="SSF53955">
    <property type="entry name" value="Lysozyme-like"/>
    <property type="match status" value="1"/>
</dbReference>
<keyword evidence="6" id="KW-0511">Multifunctional enzyme</keyword>
<comment type="caution">
    <text evidence="11">The sequence shown here is derived from an EMBL/GenBank/DDBJ whole genome shotgun (WGS) entry which is preliminary data.</text>
</comment>
<dbReference type="RefSeq" id="WP_232496934.1">
    <property type="nucleotide sequence ID" value="NZ_BAAANH010000001.1"/>
</dbReference>
<dbReference type="Gene3D" id="3.40.710.10">
    <property type="entry name" value="DD-peptidase/beta-lactamase superfamily"/>
    <property type="match status" value="1"/>
</dbReference>
<dbReference type="PROSITE" id="PS51178">
    <property type="entry name" value="PASTA"/>
    <property type="match status" value="2"/>
</dbReference>
<dbReference type="InterPro" id="IPR001264">
    <property type="entry name" value="Glyco_trans_51"/>
</dbReference>
<evidence type="ECO:0000256" key="5">
    <source>
        <dbReference type="ARBA" id="ARBA00022801"/>
    </source>
</evidence>
<keyword evidence="3" id="KW-0328">Glycosyltransferase</keyword>
<dbReference type="InterPro" id="IPR036950">
    <property type="entry name" value="PBP_transglycosylase"/>
</dbReference>
<dbReference type="Pfam" id="PF00905">
    <property type="entry name" value="Transpeptidase"/>
    <property type="match status" value="1"/>
</dbReference>
<evidence type="ECO:0000256" key="1">
    <source>
        <dbReference type="ARBA" id="ARBA00022645"/>
    </source>
</evidence>
<dbReference type="InterPro" id="IPR050396">
    <property type="entry name" value="Glycosyltr_51/Transpeptidase"/>
</dbReference>
<feature type="domain" description="PASTA" evidence="10">
    <location>
        <begin position="724"/>
        <end position="788"/>
    </location>
</feature>
<feature type="region of interest" description="Disordered" evidence="9">
    <location>
        <begin position="820"/>
        <end position="877"/>
    </location>
</feature>
<accession>A0ABN2K8P9</accession>
<feature type="compositionally biased region" description="Gly residues" evidence="9">
    <location>
        <begin position="856"/>
        <end position="870"/>
    </location>
</feature>
<keyword evidence="4" id="KW-0808">Transferase</keyword>